<sequence>MEYANTTSRTTYYVLRTTNSSARGVTAIEVFVWIAIFIVTMLAIVSTLLYFYRTNRYTIEQASAVTSAQRGLEQVVKTIREGAYSSQGAFPIVSISANDFVFYADVDSDALIERVHYYIEGTNLMRGVIEATGNPPDYTGGEAGSVVAEYVRNIDQSITTFRYYDELGSEITNYANWTAVRFVKVTLAVNVIVATLPNQLTLNSSAAIRNLAGK</sequence>
<dbReference type="Proteomes" id="UP000177372">
    <property type="component" value="Unassembled WGS sequence"/>
</dbReference>
<evidence type="ECO:0008006" key="4">
    <source>
        <dbReference type="Google" id="ProtNLM"/>
    </source>
</evidence>
<organism evidence="2 3">
    <name type="scientific">Candidatus Kaiserbacteria bacterium RIFCSPLOWO2_01_FULL_54_13</name>
    <dbReference type="NCBI Taxonomy" id="1798512"/>
    <lineage>
        <taxon>Bacteria</taxon>
        <taxon>Candidatus Kaiseribacteriota</taxon>
    </lineage>
</organism>
<proteinExistence type="predicted"/>
<comment type="caution">
    <text evidence="2">The sequence shown here is derived from an EMBL/GenBank/DDBJ whole genome shotgun (WGS) entry which is preliminary data.</text>
</comment>
<protein>
    <recommendedName>
        <fullName evidence="4">Type II secretion system protein J</fullName>
    </recommendedName>
</protein>
<dbReference type="AlphaFoldDB" id="A0A1F6F2V3"/>
<dbReference type="STRING" id="1798512.A3A39_02900"/>
<evidence type="ECO:0000256" key="1">
    <source>
        <dbReference type="SAM" id="Phobius"/>
    </source>
</evidence>
<dbReference type="EMBL" id="MFLZ01000012">
    <property type="protein sequence ID" value="OGG80194.1"/>
    <property type="molecule type" value="Genomic_DNA"/>
</dbReference>
<keyword evidence="1" id="KW-0472">Membrane</keyword>
<reference evidence="2 3" key="1">
    <citation type="journal article" date="2016" name="Nat. Commun.">
        <title>Thousands of microbial genomes shed light on interconnected biogeochemical processes in an aquifer system.</title>
        <authorList>
            <person name="Anantharaman K."/>
            <person name="Brown C.T."/>
            <person name="Hug L.A."/>
            <person name="Sharon I."/>
            <person name="Castelle C.J."/>
            <person name="Probst A.J."/>
            <person name="Thomas B.C."/>
            <person name="Singh A."/>
            <person name="Wilkins M.J."/>
            <person name="Karaoz U."/>
            <person name="Brodie E.L."/>
            <person name="Williams K.H."/>
            <person name="Hubbard S.S."/>
            <person name="Banfield J.F."/>
        </authorList>
    </citation>
    <scope>NUCLEOTIDE SEQUENCE [LARGE SCALE GENOMIC DNA]</scope>
</reference>
<gene>
    <name evidence="2" type="ORF">A3A39_02900</name>
</gene>
<name>A0A1F6F2V3_9BACT</name>
<feature type="transmembrane region" description="Helical" evidence="1">
    <location>
        <begin position="30"/>
        <end position="52"/>
    </location>
</feature>
<keyword evidence="1" id="KW-0812">Transmembrane</keyword>
<accession>A0A1F6F2V3</accession>
<evidence type="ECO:0000313" key="3">
    <source>
        <dbReference type="Proteomes" id="UP000177372"/>
    </source>
</evidence>
<keyword evidence="1" id="KW-1133">Transmembrane helix</keyword>
<evidence type="ECO:0000313" key="2">
    <source>
        <dbReference type="EMBL" id="OGG80194.1"/>
    </source>
</evidence>